<dbReference type="InterPro" id="IPR011225">
    <property type="entry name" value="IV_sec_VirJ"/>
</dbReference>
<proteinExistence type="predicted"/>
<dbReference type="AlphaFoldDB" id="A0A266Q8G4"/>
<dbReference type="SUPFAM" id="SSF53474">
    <property type="entry name" value="alpha/beta-Hydrolases"/>
    <property type="match status" value="1"/>
</dbReference>
<sequence length="444" mass="49988">MKRVLSLFLCMLSLSCAAQYQPETLAWGDFGNTIVYNGGTKGVELLLTDNQHQPQAKLFAEQLSQQGNLSAVLNMDSYITALEQRHATCFDAATPLSVYAQDLQQRHRFPHFTQAFITGFGTAGHYLYAMLSQIPKGMFRGAYSINLETQFTLPIPFCKPLLNIAWDSKTHNATILATTPLQTPWKLFNTTIWINQLMPHFSLLDNWQQDRRQFEQALATKQATSADTAISQLPLIEIPTHLSSTTPTSNTLAIIISGDGGWANIDKDIANALASKGIAVVGWNSLEYFWEEKTPDIAGKDLQGVINHYLNAWKKTKLIMIGFSMGADVMPFMVNRLDKDTQANILSVNLLNPSTSVDFVFHLSGWLQNNKEASHKLYPEVKDWKDWPSNCFYSETKESLCETIQENLGQKPDKQQLFYLPGDHHFNGNYQQLIELILKNSTAQ</sequence>
<dbReference type="PROSITE" id="PS51257">
    <property type="entry name" value="PROKAR_LIPOPROTEIN"/>
    <property type="match status" value="1"/>
</dbReference>
<evidence type="ECO:0000313" key="3">
    <source>
        <dbReference type="EMBL" id="OZY86110.1"/>
    </source>
</evidence>
<feature type="chain" id="PRO_5012199097" description="Bacterial virulence domain-containing protein" evidence="1">
    <location>
        <begin position="21"/>
        <end position="444"/>
    </location>
</feature>
<evidence type="ECO:0000256" key="1">
    <source>
        <dbReference type="SAM" id="SignalP"/>
    </source>
</evidence>
<dbReference type="EMBL" id="NHNI01000001">
    <property type="protein sequence ID" value="OZY86110.1"/>
    <property type="molecule type" value="Genomic_DNA"/>
</dbReference>
<comment type="caution">
    <text evidence="3">The sequence shown here is derived from an EMBL/GenBank/DDBJ whole genome shotgun (WGS) entry which is preliminary data.</text>
</comment>
<feature type="domain" description="Bacterial virulence" evidence="2">
    <location>
        <begin position="251"/>
        <end position="440"/>
    </location>
</feature>
<protein>
    <recommendedName>
        <fullName evidence="2">Bacterial virulence domain-containing protein</fullName>
    </recommendedName>
</protein>
<keyword evidence="1" id="KW-0732">Signal</keyword>
<keyword evidence="4" id="KW-1185">Reference proteome</keyword>
<dbReference type="Gene3D" id="3.40.50.1820">
    <property type="entry name" value="alpha/beta hydrolase"/>
    <property type="match status" value="1"/>
</dbReference>
<evidence type="ECO:0000259" key="2">
    <source>
        <dbReference type="Pfam" id="PF06057"/>
    </source>
</evidence>
<organism evidence="3 4">
    <name type="scientific">Cellvibrio mixtus</name>
    <dbReference type="NCBI Taxonomy" id="39650"/>
    <lineage>
        <taxon>Bacteria</taxon>
        <taxon>Pseudomonadati</taxon>
        <taxon>Pseudomonadota</taxon>
        <taxon>Gammaproteobacteria</taxon>
        <taxon>Cellvibrionales</taxon>
        <taxon>Cellvibrionaceae</taxon>
        <taxon>Cellvibrio</taxon>
    </lineage>
</organism>
<gene>
    <name evidence="3" type="ORF">CBP51_03515</name>
</gene>
<evidence type="ECO:0000313" key="4">
    <source>
        <dbReference type="Proteomes" id="UP000216101"/>
    </source>
</evidence>
<dbReference type="RefSeq" id="WP_094983866.1">
    <property type="nucleotide sequence ID" value="NZ_NHNI01000001.1"/>
</dbReference>
<dbReference type="InterPro" id="IPR010333">
    <property type="entry name" value="VirJ"/>
</dbReference>
<dbReference type="PIRSF" id="PIRSF029063">
    <property type="entry name" value="IV_sec_VirJ"/>
    <property type="match status" value="1"/>
</dbReference>
<feature type="signal peptide" evidence="1">
    <location>
        <begin position="1"/>
        <end position="20"/>
    </location>
</feature>
<dbReference type="Pfam" id="PF06057">
    <property type="entry name" value="VirJ"/>
    <property type="match status" value="1"/>
</dbReference>
<accession>A0A266Q8G4</accession>
<reference evidence="4" key="1">
    <citation type="submission" date="2017-05" db="EMBL/GenBank/DDBJ databases">
        <authorList>
            <person name="Barney B.M."/>
        </authorList>
    </citation>
    <scope>NUCLEOTIDE SEQUENCE [LARGE SCALE GENOMIC DNA]</scope>
    <source>
        <strain evidence="4">PSBB022</strain>
    </source>
</reference>
<dbReference type="InterPro" id="IPR029058">
    <property type="entry name" value="AB_hydrolase_fold"/>
</dbReference>
<name>A0A266Q8G4_9GAMM</name>
<dbReference type="Proteomes" id="UP000216101">
    <property type="component" value="Unassembled WGS sequence"/>
</dbReference>